<gene>
    <name evidence="2" type="ORF">MQE36_13825</name>
</gene>
<dbReference type="Proteomes" id="UP000829476">
    <property type="component" value="Chromosome"/>
</dbReference>
<accession>A0ABY3YJY7</accession>
<sequence length="169" mass="20090">MIPTGDYSNNDKRKFSKSIVIGSIVAILIAVSPYIFYLYEGLPNNEIWETKFFTIESKYNNSVFVMGWVFMTKFIPLYLLIIWFITCKHWWYHILLIPISMYIIQVLSAINDDFHIIDDFSIYYVIPVMMIIIPIVYLIRVKIFDKVVHGIDLKEIEKELKEYEEKGIK</sequence>
<feature type="transmembrane region" description="Helical" evidence="1">
    <location>
        <begin position="122"/>
        <end position="139"/>
    </location>
</feature>
<protein>
    <recommendedName>
        <fullName evidence="4">DUF4293 family protein</fullName>
    </recommendedName>
</protein>
<keyword evidence="1" id="KW-1133">Transmembrane helix</keyword>
<organism evidence="2 3">
    <name type="scientific">Zhouia spongiae</name>
    <dbReference type="NCBI Taxonomy" id="2202721"/>
    <lineage>
        <taxon>Bacteria</taxon>
        <taxon>Pseudomonadati</taxon>
        <taxon>Bacteroidota</taxon>
        <taxon>Flavobacteriia</taxon>
        <taxon>Flavobacteriales</taxon>
        <taxon>Flavobacteriaceae</taxon>
        <taxon>Zhouia</taxon>
    </lineage>
</organism>
<dbReference type="EMBL" id="CP094326">
    <property type="protein sequence ID" value="UNY98159.1"/>
    <property type="molecule type" value="Genomic_DNA"/>
</dbReference>
<evidence type="ECO:0008006" key="4">
    <source>
        <dbReference type="Google" id="ProtNLM"/>
    </source>
</evidence>
<feature type="transmembrane region" description="Helical" evidence="1">
    <location>
        <begin position="59"/>
        <end position="83"/>
    </location>
</feature>
<feature type="transmembrane region" description="Helical" evidence="1">
    <location>
        <begin position="19"/>
        <end position="39"/>
    </location>
</feature>
<evidence type="ECO:0000313" key="3">
    <source>
        <dbReference type="Proteomes" id="UP000829476"/>
    </source>
</evidence>
<dbReference type="RefSeq" id="WP_242936566.1">
    <property type="nucleotide sequence ID" value="NZ_CP094326.1"/>
</dbReference>
<reference evidence="2 3" key="1">
    <citation type="journal article" date="2018" name="Int. J. Syst. Evol. Microbiol.">
        <title>Zhouia spongiae sp. nov., isolated from a marine sponge.</title>
        <authorList>
            <person name="Zhuang L."/>
            <person name="Lin B."/>
            <person name="Qin F."/>
            <person name="Luo L."/>
        </authorList>
    </citation>
    <scope>NUCLEOTIDE SEQUENCE [LARGE SCALE GENOMIC DNA]</scope>
    <source>
        <strain evidence="2 3">HN-Y44</strain>
    </source>
</reference>
<name>A0ABY3YJY7_9FLAO</name>
<evidence type="ECO:0000256" key="1">
    <source>
        <dbReference type="SAM" id="Phobius"/>
    </source>
</evidence>
<keyword evidence="3" id="KW-1185">Reference proteome</keyword>
<feature type="transmembrane region" description="Helical" evidence="1">
    <location>
        <begin position="90"/>
        <end position="110"/>
    </location>
</feature>
<keyword evidence="1" id="KW-0812">Transmembrane</keyword>
<evidence type="ECO:0000313" key="2">
    <source>
        <dbReference type="EMBL" id="UNY98159.1"/>
    </source>
</evidence>
<keyword evidence="1" id="KW-0472">Membrane</keyword>
<proteinExistence type="predicted"/>